<dbReference type="AlphaFoldDB" id="A0A2H1W9L6"/>
<proteinExistence type="inferred from homology"/>
<evidence type="ECO:0000256" key="8">
    <source>
        <dbReference type="ARBA" id="ARBA00039520"/>
    </source>
</evidence>
<organism evidence="13">
    <name type="scientific">Spodoptera frugiperda</name>
    <name type="common">Fall armyworm</name>
    <dbReference type="NCBI Taxonomy" id="7108"/>
    <lineage>
        <taxon>Eukaryota</taxon>
        <taxon>Metazoa</taxon>
        <taxon>Ecdysozoa</taxon>
        <taxon>Arthropoda</taxon>
        <taxon>Hexapoda</taxon>
        <taxon>Insecta</taxon>
        <taxon>Pterygota</taxon>
        <taxon>Neoptera</taxon>
        <taxon>Endopterygota</taxon>
        <taxon>Lepidoptera</taxon>
        <taxon>Glossata</taxon>
        <taxon>Ditrysia</taxon>
        <taxon>Noctuoidea</taxon>
        <taxon>Noctuidae</taxon>
        <taxon>Amphipyrinae</taxon>
        <taxon>Spodoptera</taxon>
    </lineage>
</organism>
<dbReference type="InterPro" id="IPR036291">
    <property type="entry name" value="NAD(P)-bd_dom_sf"/>
</dbReference>
<evidence type="ECO:0000256" key="1">
    <source>
        <dbReference type="ARBA" id="ARBA00006484"/>
    </source>
</evidence>
<keyword evidence="5" id="KW-0783">Tetrahydrobiopterin biosynthesis</keyword>
<comment type="similarity">
    <text evidence="1">Belongs to the short-chain dehydrogenases/reductases (SDR) family.</text>
</comment>
<dbReference type="EMBL" id="ODYU01007210">
    <property type="protein sequence ID" value="SOQ49789.1"/>
    <property type="molecule type" value="Genomic_DNA"/>
</dbReference>
<dbReference type="GO" id="GO:0006729">
    <property type="term" value="P:tetrahydrobiopterin biosynthetic process"/>
    <property type="evidence" value="ECO:0007669"/>
    <property type="project" value="UniProtKB-KW"/>
</dbReference>
<comment type="subunit">
    <text evidence="2">Homodimer.</text>
</comment>
<evidence type="ECO:0000256" key="6">
    <source>
        <dbReference type="ARBA" id="ARBA00037099"/>
    </source>
</evidence>
<accession>A0A2H1W9L6</accession>
<keyword evidence="3" id="KW-0521">NADP</keyword>
<evidence type="ECO:0000256" key="12">
    <source>
        <dbReference type="ARBA" id="ARBA00047536"/>
    </source>
</evidence>
<dbReference type="CDD" id="cd05334">
    <property type="entry name" value="DHPR_SDR_c_like"/>
    <property type="match status" value="1"/>
</dbReference>
<dbReference type="EC" id="1.5.1.34" evidence="7"/>
<comment type="catalytic activity">
    <reaction evidence="11">
        <text>5,6,7,8-tetrahydropteridine + NADP(+) = 6,7-dihydropteridine + NADPH + H(+)</text>
        <dbReference type="Rhea" id="RHEA:17865"/>
        <dbReference type="ChEBI" id="CHEBI:15378"/>
        <dbReference type="ChEBI" id="CHEBI:28889"/>
        <dbReference type="ChEBI" id="CHEBI:30156"/>
        <dbReference type="ChEBI" id="CHEBI:57783"/>
        <dbReference type="ChEBI" id="CHEBI:58349"/>
        <dbReference type="EC" id="1.5.1.34"/>
    </reaction>
    <physiologicalReaction direction="right-to-left" evidence="11">
        <dbReference type="Rhea" id="RHEA:17867"/>
    </physiologicalReaction>
</comment>
<evidence type="ECO:0000256" key="4">
    <source>
        <dbReference type="ARBA" id="ARBA00023002"/>
    </source>
</evidence>
<name>A0A2H1W9L6_SPOFR</name>
<dbReference type="GO" id="GO:0004155">
    <property type="term" value="F:6,7-dihydropteridine reductase activity"/>
    <property type="evidence" value="ECO:0007669"/>
    <property type="project" value="UniProtKB-EC"/>
</dbReference>
<comment type="catalytic activity">
    <reaction evidence="12">
        <text>5,6,7,8-tetrahydropteridine + NAD(+) = 6,7-dihydropteridine + NADH + H(+)</text>
        <dbReference type="Rhea" id="RHEA:17869"/>
        <dbReference type="ChEBI" id="CHEBI:15378"/>
        <dbReference type="ChEBI" id="CHEBI:28889"/>
        <dbReference type="ChEBI" id="CHEBI:30156"/>
        <dbReference type="ChEBI" id="CHEBI:57540"/>
        <dbReference type="ChEBI" id="CHEBI:57945"/>
        <dbReference type="EC" id="1.5.1.34"/>
    </reaction>
    <physiologicalReaction direction="right-to-left" evidence="12">
        <dbReference type="Rhea" id="RHEA:17871"/>
    </physiologicalReaction>
</comment>
<dbReference type="FunFam" id="3.40.50.720:FF:000157">
    <property type="entry name" value="Quinoid dihydropteridine reductase"/>
    <property type="match status" value="1"/>
</dbReference>
<dbReference type="GO" id="GO:0070404">
    <property type="term" value="F:NADH binding"/>
    <property type="evidence" value="ECO:0007669"/>
    <property type="project" value="TreeGrafter"/>
</dbReference>
<protein>
    <recommendedName>
        <fullName evidence="8">Dihydropteridine reductase</fullName>
        <ecNumber evidence="7">1.5.1.34</ecNumber>
    </recommendedName>
    <alternativeName>
        <fullName evidence="10">HDHPR</fullName>
    </alternativeName>
    <alternativeName>
        <fullName evidence="9">Quinoid dihydropteridine reductase</fullName>
    </alternativeName>
</protein>
<dbReference type="PANTHER" id="PTHR15104:SF0">
    <property type="entry name" value="DIHYDROPTERIDINE REDUCTASE"/>
    <property type="match status" value="1"/>
</dbReference>
<keyword evidence="4" id="KW-0560">Oxidoreductase</keyword>
<evidence type="ECO:0000256" key="7">
    <source>
        <dbReference type="ARBA" id="ARBA00039153"/>
    </source>
</evidence>
<dbReference type="SUPFAM" id="SSF51735">
    <property type="entry name" value="NAD(P)-binding Rossmann-fold domains"/>
    <property type="match status" value="1"/>
</dbReference>
<comment type="function">
    <text evidence="6">Catalyzes the conversion of quinonoid dihydrobiopterin into tetrahydrobiopterin.</text>
</comment>
<evidence type="ECO:0000256" key="10">
    <source>
        <dbReference type="ARBA" id="ARBA00042518"/>
    </source>
</evidence>
<evidence type="ECO:0000256" key="9">
    <source>
        <dbReference type="ARBA" id="ARBA00041348"/>
    </source>
</evidence>
<evidence type="ECO:0000313" key="13">
    <source>
        <dbReference type="EMBL" id="SOQ49789.1"/>
    </source>
</evidence>
<evidence type="ECO:0000256" key="5">
    <source>
        <dbReference type="ARBA" id="ARBA00023007"/>
    </source>
</evidence>
<dbReference type="GO" id="GO:0005737">
    <property type="term" value="C:cytoplasm"/>
    <property type="evidence" value="ECO:0007669"/>
    <property type="project" value="TreeGrafter"/>
</dbReference>
<dbReference type="PANTHER" id="PTHR15104">
    <property type="entry name" value="DIHYDROPTERIDINE REDUCTASE"/>
    <property type="match status" value="1"/>
</dbReference>
<dbReference type="Gene3D" id="3.40.50.720">
    <property type="entry name" value="NAD(P)-binding Rossmann-like Domain"/>
    <property type="match status" value="1"/>
</dbReference>
<evidence type="ECO:0000256" key="3">
    <source>
        <dbReference type="ARBA" id="ARBA00022857"/>
    </source>
</evidence>
<evidence type="ECO:0000256" key="2">
    <source>
        <dbReference type="ARBA" id="ARBA00011738"/>
    </source>
</evidence>
<dbReference type="GO" id="GO:0070402">
    <property type="term" value="F:NADPH binding"/>
    <property type="evidence" value="ECO:0007669"/>
    <property type="project" value="TreeGrafter"/>
</dbReference>
<gene>
    <name evidence="13" type="ORF">SFRICE_012619</name>
</gene>
<evidence type="ECO:0000256" key="11">
    <source>
        <dbReference type="ARBA" id="ARBA00047429"/>
    </source>
</evidence>
<dbReference type="GO" id="GO:0006559">
    <property type="term" value="P:L-phenylalanine catabolic process"/>
    <property type="evidence" value="ECO:0007669"/>
    <property type="project" value="TreeGrafter"/>
</dbReference>
<reference evidence="13" key="1">
    <citation type="submission" date="2016-07" db="EMBL/GenBank/DDBJ databases">
        <authorList>
            <person name="Bretaudeau A."/>
        </authorList>
    </citation>
    <scope>NUCLEOTIDE SEQUENCE</scope>
    <source>
        <strain evidence="13">Rice</strain>
        <tissue evidence="13">Whole body</tissue>
    </source>
</reference>
<sequence>MTTYKLMVYGGRGALGNVCINHFKQANWWVASIDLKPNPIADYNIIVAPNATWYQQEKHVMTMLDTALKDGKLDAIVCVAGGYRRGNAAKNLIENTELMWKQSVWPSSIAASVATKYLCNGGLLALTGARAALASTPDSIGYGMAKAAVHNLTKSLGSKDSGMPPSSTTVGILPMTLDTDVNRKCMPNANFSTWTPLSFIPDLLESWIKGVNCPPSGSLVKLDTKNYITEVILPKTKDEEVENFGHLID</sequence>